<sequence>MDICKINDDMIRKVDEVCPMCFLIQKNYNLVPIIFKFDNQDEKIKLRKVLKDFILKQDILGYILIFDTKMTMVDKKGKNPPKVTDAIVRTLYTPAEKKMEMVIYKDKKITKTIKLSKKDVKKTQDEWDLWREGVDESSMKKDGFDYHKFKMENKELYGGVVDQFDDYTQFRDKQGNLVVAYKIDHKNKEFKYYVSDGAMESDKASIDAAFRKIMELNKLNLNYKMVKVTKK</sequence>
<dbReference type="EMBL" id="LAZR01046022">
    <property type="protein sequence ID" value="KKK97503.1"/>
    <property type="molecule type" value="Genomic_DNA"/>
</dbReference>
<reference evidence="1" key="1">
    <citation type="journal article" date="2015" name="Nature">
        <title>Complex archaea that bridge the gap between prokaryotes and eukaryotes.</title>
        <authorList>
            <person name="Spang A."/>
            <person name="Saw J.H."/>
            <person name="Jorgensen S.L."/>
            <person name="Zaremba-Niedzwiedzka K."/>
            <person name="Martijn J."/>
            <person name="Lind A.E."/>
            <person name="van Eijk R."/>
            <person name="Schleper C."/>
            <person name="Guy L."/>
            <person name="Ettema T.J."/>
        </authorList>
    </citation>
    <scope>NUCLEOTIDE SEQUENCE</scope>
</reference>
<dbReference type="AlphaFoldDB" id="A0A0F8ZUK4"/>
<proteinExistence type="predicted"/>
<gene>
    <name evidence="1" type="ORF">LCGC14_2652090</name>
</gene>
<protein>
    <submittedName>
        <fullName evidence="1">Uncharacterized protein</fullName>
    </submittedName>
</protein>
<name>A0A0F8ZUK4_9ZZZZ</name>
<comment type="caution">
    <text evidence="1">The sequence shown here is derived from an EMBL/GenBank/DDBJ whole genome shotgun (WGS) entry which is preliminary data.</text>
</comment>
<accession>A0A0F8ZUK4</accession>
<organism evidence="1">
    <name type="scientific">marine sediment metagenome</name>
    <dbReference type="NCBI Taxonomy" id="412755"/>
    <lineage>
        <taxon>unclassified sequences</taxon>
        <taxon>metagenomes</taxon>
        <taxon>ecological metagenomes</taxon>
    </lineage>
</organism>
<evidence type="ECO:0000313" key="1">
    <source>
        <dbReference type="EMBL" id="KKK97503.1"/>
    </source>
</evidence>